<dbReference type="CDD" id="cd20335">
    <property type="entry name" value="BRcat_RBR"/>
    <property type="match status" value="1"/>
</dbReference>
<dbReference type="SMART" id="SM00647">
    <property type="entry name" value="IBR"/>
    <property type="match status" value="2"/>
</dbReference>
<feature type="domain" description="RING-type" evidence="12">
    <location>
        <begin position="93"/>
        <end position="141"/>
    </location>
</feature>
<evidence type="ECO:0000259" key="12">
    <source>
        <dbReference type="PROSITE" id="PS50089"/>
    </source>
</evidence>
<dbReference type="CDD" id="cd20336">
    <property type="entry name" value="Rcat_RBR"/>
    <property type="match status" value="1"/>
</dbReference>
<evidence type="ECO:0000256" key="2">
    <source>
        <dbReference type="ARBA" id="ARBA00012251"/>
    </source>
</evidence>
<keyword evidence="10" id="KW-0175">Coiled coil</keyword>
<dbReference type="PROSITE" id="PS51873">
    <property type="entry name" value="TRIAD"/>
    <property type="match status" value="1"/>
</dbReference>
<comment type="catalytic activity">
    <reaction evidence="1">
        <text>[E2 ubiquitin-conjugating enzyme]-S-ubiquitinyl-L-cysteine + [acceptor protein]-L-lysine = [E2 ubiquitin-conjugating enzyme]-L-cysteine + [acceptor protein]-N(6)-ubiquitinyl-L-lysine.</text>
        <dbReference type="EC" id="2.3.2.31"/>
    </reaction>
</comment>
<sequence>MDFDPLSSPFTDLNRWLDSKSDTEEAAKYSQRRTGRFWKNCKICRDKVTATRRRTRILHADDPQGVNKKRKISKTNANTDQAEQEPDTSERECSVCAELHPTRDFPSLSACTHEPEVCQDCFLEWLELQIDSTTWESIQCPSSDCSNQITHEDVLKYTPENVFARFDELSMRSVLSNDPNFRYCIAEGCTSGQIHDTGAEGYIFRCGACGFRICTVHDMPFHSDETCTQYDARMAKEEEERRAKQQQLEKEEEARRLQEEASVAEVGRCAVVCPGCKAPIQKTAGCDHMTCRRLGCNFQFCYVCRAPYTGDSGINAVGNGAHASDCRHHPARLPVYQPTSLRDLMILRQGF</sequence>
<evidence type="ECO:0000256" key="8">
    <source>
        <dbReference type="ARBA" id="ARBA00022833"/>
    </source>
</evidence>
<keyword evidence="15" id="KW-1185">Reference proteome</keyword>
<dbReference type="Gene3D" id="1.20.120.1750">
    <property type="match status" value="1"/>
</dbReference>
<dbReference type="GO" id="GO:0016567">
    <property type="term" value="P:protein ubiquitination"/>
    <property type="evidence" value="ECO:0007669"/>
    <property type="project" value="InterPro"/>
</dbReference>
<evidence type="ECO:0000259" key="13">
    <source>
        <dbReference type="PROSITE" id="PS51873"/>
    </source>
</evidence>
<evidence type="ECO:0000313" key="14">
    <source>
        <dbReference type="EMBL" id="KAF2126738.1"/>
    </source>
</evidence>
<dbReference type="Pfam" id="PF01485">
    <property type="entry name" value="IBR"/>
    <property type="match status" value="1"/>
</dbReference>
<organism evidence="14 15">
    <name type="scientific">Dothidotthia symphoricarpi CBS 119687</name>
    <dbReference type="NCBI Taxonomy" id="1392245"/>
    <lineage>
        <taxon>Eukaryota</taxon>
        <taxon>Fungi</taxon>
        <taxon>Dikarya</taxon>
        <taxon>Ascomycota</taxon>
        <taxon>Pezizomycotina</taxon>
        <taxon>Dothideomycetes</taxon>
        <taxon>Pleosporomycetidae</taxon>
        <taxon>Pleosporales</taxon>
        <taxon>Dothidotthiaceae</taxon>
        <taxon>Dothidotthia</taxon>
    </lineage>
</organism>
<dbReference type="InterPro" id="IPR013083">
    <property type="entry name" value="Znf_RING/FYVE/PHD"/>
</dbReference>
<protein>
    <recommendedName>
        <fullName evidence="2">RBR-type E3 ubiquitin transferase</fullName>
        <ecNumber evidence="2">2.3.2.31</ecNumber>
    </recommendedName>
</protein>
<dbReference type="Proteomes" id="UP000799771">
    <property type="component" value="Unassembled WGS sequence"/>
</dbReference>
<dbReference type="SUPFAM" id="SSF57850">
    <property type="entry name" value="RING/U-box"/>
    <property type="match status" value="3"/>
</dbReference>
<dbReference type="Gene3D" id="3.30.40.10">
    <property type="entry name" value="Zinc/RING finger domain, C3HC4 (zinc finger)"/>
    <property type="match status" value="1"/>
</dbReference>
<evidence type="ECO:0000256" key="4">
    <source>
        <dbReference type="ARBA" id="ARBA00022723"/>
    </source>
</evidence>
<dbReference type="EMBL" id="ML977512">
    <property type="protein sequence ID" value="KAF2126738.1"/>
    <property type="molecule type" value="Genomic_DNA"/>
</dbReference>
<evidence type="ECO:0000256" key="11">
    <source>
        <dbReference type="SAM" id="MobiDB-lite"/>
    </source>
</evidence>
<keyword evidence="4" id="KW-0479">Metal-binding</keyword>
<dbReference type="Pfam" id="PF22191">
    <property type="entry name" value="IBR_1"/>
    <property type="match status" value="1"/>
</dbReference>
<dbReference type="GO" id="GO:0008270">
    <property type="term" value="F:zinc ion binding"/>
    <property type="evidence" value="ECO:0007669"/>
    <property type="project" value="UniProtKB-KW"/>
</dbReference>
<accession>A0A6A6A7H4</accession>
<dbReference type="RefSeq" id="XP_033521130.1">
    <property type="nucleotide sequence ID" value="XM_033672036.1"/>
</dbReference>
<evidence type="ECO:0000256" key="9">
    <source>
        <dbReference type="PROSITE-ProRule" id="PRU00175"/>
    </source>
</evidence>
<dbReference type="OrthoDB" id="1431934at2759"/>
<feature type="domain" description="RING-type" evidence="13">
    <location>
        <begin position="89"/>
        <end position="326"/>
    </location>
</feature>
<dbReference type="EC" id="2.3.2.31" evidence="2"/>
<dbReference type="PANTHER" id="PTHR11685">
    <property type="entry name" value="RBR FAMILY RING FINGER AND IBR DOMAIN-CONTAINING"/>
    <property type="match status" value="1"/>
</dbReference>
<dbReference type="InterPro" id="IPR002867">
    <property type="entry name" value="IBR_dom"/>
</dbReference>
<evidence type="ECO:0000256" key="6">
    <source>
        <dbReference type="ARBA" id="ARBA00022771"/>
    </source>
</evidence>
<dbReference type="CDD" id="cd22249">
    <property type="entry name" value="UDM1_RNF168_RNF169-like"/>
    <property type="match status" value="1"/>
</dbReference>
<dbReference type="InterPro" id="IPR044066">
    <property type="entry name" value="TRIAD_supradom"/>
</dbReference>
<keyword evidence="7" id="KW-0833">Ubl conjugation pathway</keyword>
<keyword evidence="5" id="KW-0677">Repeat</keyword>
<feature type="region of interest" description="Disordered" evidence="11">
    <location>
        <begin position="58"/>
        <end position="91"/>
    </location>
</feature>
<dbReference type="PROSITE" id="PS50089">
    <property type="entry name" value="ZF_RING_2"/>
    <property type="match status" value="1"/>
</dbReference>
<evidence type="ECO:0000256" key="3">
    <source>
        <dbReference type="ARBA" id="ARBA00022679"/>
    </source>
</evidence>
<dbReference type="InterPro" id="IPR031127">
    <property type="entry name" value="E3_UB_ligase_RBR"/>
</dbReference>
<keyword evidence="6 9" id="KW-0863">Zinc-finger</keyword>
<reference evidence="14" key="1">
    <citation type="journal article" date="2020" name="Stud. Mycol.">
        <title>101 Dothideomycetes genomes: a test case for predicting lifestyles and emergence of pathogens.</title>
        <authorList>
            <person name="Haridas S."/>
            <person name="Albert R."/>
            <person name="Binder M."/>
            <person name="Bloem J."/>
            <person name="Labutti K."/>
            <person name="Salamov A."/>
            <person name="Andreopoulos B."/>
            <person name="Baker S."/>
            <person name="Barry K."/>
            <person name="Bills G."/>
            <person name="Bluhm B."/>
            <person name="Cannon C."/>
            <person name="Castanera R."/>
            <person name="Culley D."/>
            <person name="Daum C."/>
            <person name="Ezra D."/>
            <person name="Gonzalez J."/>
            <person name="Henrissat B."/>
            <person name="Kuo A."/>
            <person name="Liang C."/>
            <person name="Lipzen A."/>
            <person name="Lutzoni F."/>
            <person name="Magnuson J."/>
            <person name="Mondo S."/>
            <person name="Nolan M."/>
            <person name="Ohm R."/>
            <person name="Pangilinan J."/>
            <person name="Park H.-J."/>
            <person name="Ramirez L."/>
            <person name="Alfaro M."/>
            <person name="Sun H."/>
            <person name="Tritt A."/>
            <person name="Yoshinaga Y."/>
            <person name="Zwiers L.-H."/>
            <person name="Turgeon B."/>
            <person name="Goodwin S."/>
            <person name="Spatafora J."/>
            <person name="Crous P."/>
            <person name="Grigoriev I."/>
        </authorList>
    </citation>
    <scope>NUCLEOTIDE SEQUENCE</scope>
    <source>
        <strain evidence="14">CBS 119687</strain>
    </source>
</reference>
<dbReference type="AlphaFoldDB" id="A0A6A6A7H4"/>
<evidence type="ECO:0000256" key="1">
    <source>
        <dbReference type="ARBA" id="ARBA00001798"/>
    </source>
</evidence>
<proteinExistence type="predicted"/>
<feature type="coiled-coil region" evidence="10">
    <location>
        <begin position="227"/>
        <end position="261"/>
    </location>
</feature>
<gene>
    <name evidence="14" type="ORF">P153DRAFT_406986</name>
</gene>
<evidence type="ECO:0000256" key="7">
    <source>
        <dbReference type="ARBA" id="ARBA00022786"/>
    </source>
</evidence>
<dbReference type="InterPro" id="IPR001841">
    <property type="entry name" value="Znf_RING"/>
</dbReference>
<dbReference type="GeneID" id="54412468"/>
<evidence type="ECO:0000256" key="10">
    <source>
        <dbReference type="SAM" id="Coils"/>
    </source>
</evidence>
<keyword evidence="8" id="KW-0862">Zinc</keyword>
<evidence type="ECO:0000313" key="15">
    <source>
        <dbReference type="Proteomes" id="UP000799771"/>
    </source>
</evidence>
<keyword evidence="3" id="KW-0808">Transferase</keyword>
<name>A0A6A6A7H4_9PLEO</name>
<evidence type="ECO:0000256" key="5">
    <source>
        <dbReference type="ARBA" id="ARBA00022737"/>
    </source>
</evidence>
<dbReference type="GO" id="GO:0061630">
    <property type="term" value="F:ubiquitin protein ligase activity"/>
    <property type="evidence" value="ECO:0007669"/>
    <property type="project" value="UniProtKB-EC"/>
</dbReference>